<dbReference type="InterPro" id="IPR013762">
    <property type="entry name" value="Integrase-like_cat_sf"/>
</dbReference>
<evidence type="ECO:0000313" key="3">
    <source>
        <dbReference type="EMBL" id="MCG4610653.1"/>
    </source>
</evidence>
<organism evidence="3 4">
    <name type="scientific">Anaeromassilibacillus senegalensis</name>
    <dbReference type="NCBI Taxonomy" id="1673717"/>
    <lineage>
        <taxon>Bacteria</taxon>
        <taxon>Bacillati</taxon>
        <taxon>Bacillota</taxon>
        <taxon>Clostridia</taxon>
        <taxon>Eubacteriales</taxon>
        <taxon>Acutalibacteraceae</taxon>
        <taxon>Anaeromassilibacillus</taxon>
    </lineage>
</organism>
<dbReference type="Gene3D" id="1.10.443.10">
    <property type="entry name" value="Intergrase catalytic core"/>
    <property type="match status" value="1"/>
</dbReference>
<evidence type="ECO:0000256" key="1">
    <source>
        <dbReference type="ARBA" id="ARBA00023172"/>
    </source>
</evidence>
<dbReference type="Proteomes" id="UP001298681">
    <property type="component" value="Unassembled WGS sequence"/>
</dbReference>
<dbReference type="PROSITE" id="PS51898">
    <property type="entry name" value="TYR_RECOMBINASE"/>
    <property type="match status" value="1"/>
</dbReference>
<reference evidence="3 4" key="1">
    <citation type="submission" date="2022-01" db="EMBL/GenBank/DDBJ databases">
        <title>Collection of gut derived symbiotic bacterial strains cultured from healthy donors.</title>
        <authorList>
            <person name="Lin H."/>
            <person name="Kohout C."/>
            <person name="Waligurski E."/>
            <person name="Pamer E.G."/>
        </authorList>
    </citation>
    <scope>NUCLEOTIDE SEQUENCE [LARGE SCALE GENOMIC DNA]</scope>
    <source>
        <strain evidence="3 4">DFI.7.58</strain>
    </source>
</reference>
<protein>
    <submittedName>
        <fullName evidence="3">Tyrosine-type recombinase/integrase</fullName>
    </submittedName>
</protein>
<dbReference type="Pfam" id="PF00589">
    <property type="entry name" value="Phage_integrase"/>
    <property type="match status" value="1"/>
</dbReference>
<keyword evidence="1" id="KW-0233">DNA recombination</keyword>
<dbReference type="InterPro" id="IPR002104">
    <property type="entry name" value="Integrase_catalytic"/>
</dbReference>
<dbReference type="PANTHER" id="PTHR30349">
    <property type="entry name" value="PHAGE INTEGRASE-RELATED"/>
    <property type="match status" value="1"/>
</dbReference>
<dbReference type="InterPro" id="IPR050090">
    <property type="entry name" value="Tyrosine_recombinase_XerCD"/>
</dbReference>
<feature type="domain" description="Tyr recombinase" evidence="2">
    <location>
        <begin position="105"/>
        <end position="306"/>
    </location>
</feature>
<accession>A0ABS9MJG5</accession>
<dbReference type="SUPFAM" id="SSF56349">
    <property type="entry name" value="DNA breaking-rejoining enzymes"/>
    <property type="match status" value="1"/>
</dbReference>
<dbReference type="RefSeq" id="WP_087235131.1">
    <property type="nucleotide sequence ID" value="NZ_JAKNHQ010000007.1"/>
</dbReference>
<dbReference type="EMBL" id="JAKNHQ010000007">
    <property type="protein sequence ID" value="MCG4610653.1"/>
    <property type="molecule type" value="Genomic_DNA"/>
</dbReference>
<proteinExistence type="predicted"/>
<evidence type="ECO:0000259" key="2">
    <source>
        <dbReference type="PROSITE" id="PS51898"/>
    </source>
</evidence>
<evidence type="ECO:0000313" key="4">
    <source>
        <dbReference type="Proteomes" id="UP001298681"/>
    </source>
</evidence>
<comment type="caution">
    <text evidence="3">The sequence shown here is derived from an EMBL/GenBank/DDBJ whole genome shotgun (WGS) entry which is preliminary data.</text>
</comment>
<name>A0ABS9MJG5_9FIRM</name>
<sequence length="324" mass="37383">MNDKFASGFAQDLESMIALKCALGYSENTYLEKAKSFDRRCFEVYLGQQELTQAIVLNWLKPEPGKSPQTIHGKAAFVRALGKYQKSIGKAAYILPDRFTAGGTVFIPYLFGDDELAALFHEIDCYQYPRDPFRPHLLRTYFRMTYTCGLRPNEGRHLKRNEVDLNSGEVRIIETKWRKSRTIVMSEDMLFLARSYAGIRDAAFPGSAYFFPAPDGGPYSAQKMQGKFKWFFARTKPGIPKDLLPAVRVYDLRHRFATAVLNRWLDEKKELSSRLPYLQTYMGHKDWEATAYYIHLLPEKLVKSAGIDWEAMNGLIPRVELWEK</sequence>
<dbReference type="PANTHER" id="PTHR30349:SF64">
    <property type="entry name" value="PROPHAGE INTEGRASE INTD-RELATED"/>
    <property type="match status" value="1"/>
</dbReference>
<keyword evidence="4" id="KW-1185">Reference proteome</keyword>
<gene>
    <name evidence="3" type="ORF">L0P57_06865</name>
</gene>
<dbReference type="InterPro" id="IPR011010">
    <property type="entry name" value="DNA_brk_join_enz"/>
</dbReference>